<dbReference type="EMBL" id="JAYKXN010000001">
    <property type="protein sequence ID" value="KAK7319774.1"/>
    <property type="molecule type" value="Genomic_DNA"/>
</dbReference>
<dbReference type="Pfam" id="PF00657">
    <property type="entry name" value="Lipase_GDSL"/>
    <property type="match status" value="1"/>
</dbReference>
<organism evidence="3 4">
    <name type="scientific">Clitoria ternatea</name>
    <name type="common">Butterfly pea</name>
    <dbReference type="NCBI Taxonomy" id="43366"/>
    <lineage>
        <taxon>Eukaryota</taxon>
        <taxon>Viridiplantae</taxon>
        <taxon>Streptophyta</taxon>
        <taxon>Embryophyta</taxon>
        <taxon>Tracheophyta</taxon>
        <taxon>Spermatophyta</taxon>
        <taxon>Magnoliopsida</taxon>
        <taxon>eudicotyledons</taxon>
        <taxon>Gunneridae</taxon>
        <taxon>Pentapetalae</taxon>
        <taxon>rosids</taxon>
        <taxon>fabids</taxon>
        <taxon>Fabales</taxon>
        <taxon>Fabaceae</taxon>
        <taxon>Papilionoideae</taxon>
        <taxon>50 kb inversion clade</taxon>
        <taxon>NPAAA clade</taxon>
        <taxon>indigoferoid/millettioid clade</taxon>
        <taxon>Phaseoleae</taxon>
        <taxon>Clitoria</taxon>
    </lineage>
</organism>
<dbReference type="GO" id="GO:0016788">
    <property type="term" value="F:hydrolase activity, acting on ester bonds"/>
    <property type="evidence" value="ECO:0007669"/>
    <property type="project" value="InterPro"/>
</dbReference>
<dbReference type="SUPFAM" id="SSF52266">
    <property type="entry name" value="SGNH hydrolase"/>
    <property type="match status" value="1"/>
</dbReference>
<dbReference type="InterPro" id="IPR001087">
    <property type="entry name" value="GDSL"/>
</dbReference>
<keyword evidence="2" id="KW-0812">Transmembrane</keyword>
<evidence type="ECO:0000313" key="4">
    <source>
        <dbReference type="Proteomes" id="UP001359559"/>
    </source>
</evidence>
<evidence type="ECO:0000313" key="3">
    <source>
        <dbReference type="EMBL" id="KAK7319774.1"/>
    </source>
</evidence>
<reference evidence="3 4" key="1">
    <citation type="submission" date="2024-01" db="EMBL/GenBank/DDBJ databases">
        <title>The genomes of 5 underutilized Papilionoideae crops provide insights into root nodulation and disease resistance.</title>
        <authorList>
            <person name="Yuan L."/>
        </authorList>
    </citation>
    <scope>NUCLEOTIDE SEQUENCE [LARGE SCALE GENOMIC DNA]</scope>
    <source>
        <strain evidence="3">LY-2023</strain>
        <tissue evidence="3">Leaf</tissue>
    </source>
</reference>
<dbReference type="PANTHER" id="PTHR45642:SF153">
    <property type="entry name" value="GDSL-LIKE LIPASE_ACYLHYDROLASE"/>
    <property type="match status" value="1"/>
</dbReference>
<feature type="transmembrane region" description="Helical" evidence="2">
    <location>
        <begin position="40"/>
        <end position="62"/>
    </location>
</feature>
<dbReference type="CDD" id="cd01837">
    <property type="entry name" value="SGNH_plant_lipase_like"/>
    <property type="match status" value="1"/>
</dbReference>
<dbReference type="InterPro" id="IPR050592">
    <property type="entry name" value="GDSL_lipolytic_enzyme"/>
</dbReference>
<dbReference type="PANTHER" id="PTHR45642">
    <property type="entry name" value="GDSL ESTERASE/LIPASE EXL3"/>
    <property type="match status" value="1"/>
</dbReference>
<proteinExistence type="inferred from homology"/>
<keyword evidence="4" id="KW-1185">Reference proteome</keyword>
<evidence type="ECO:0000256" key="2">
    <source>
        <dbReference type="SAM" id="Phobius"/>
    </source>
</evidence>
<dbReference type="InterPro" id="IPR035669">
    <property type="entry name" value="SGNH_plant_lipase-like"/>
</dbReference>
<comment type="caution">
    <text evidence="3">The sequence shown here is derived from an EMBL/GenBank/DDBJ whole genome shotgun (WGS) entry which is preliminary data.</text>
</comment>
<sequence length="395" mass="44708">MYVNVPNLYFNVQALRVLIIPRSIFFSPRSVAIIFMETPYSYYSLLSHAHLFVIIFLLCYVVTIEASSNNKQISAMYVFGDSTVDPGNNNYIDTAFRSDFPPYGRDLVNHLPTGRFTNGKLGTDFLASYTGLKELLPPYLDPNLSDNELLTGVSFASAGSGFDPITPTLGNVIPIPEQLEYFKEYKKRLEGMVGKERTEEHVNKALFFISAGTNDYVINYFSLPLRRKSYTTLTYGHFLLQHVKEFVQNLWREGARKIAVAGLPPMGCLPIVITFSSDNVFHERGCLDKYSAVARDYNMRLQHELLLMQQNFSYIDIYGPMANMIQSRQNLGFDEVDRGCCGSGYMEATFLCNGISKVCSDASKYVFFDSIHPTEKAYYDLFMAARPHIDALING</sequence>
<dbReference type="InterPro" id="IPR036514">
    <property type="entry name" value="SGNH_hydro_sf"/>
</dbReference>
<keyword evidence="2" id="KW-1133">Transmembrane helix</keyword>
<protein>
    <submittedName>
        <fullName evidence="3">Uncharacterized protein</fullName>
    </submittedName>
</protein>
<dbReference type="AlphaFoldDB" id="A0AAN9Q3H3"/>
<dbReference type="Proteomes" id="UP001359559">
    <property type="component" value="Unassembled WGS sequence"/>
</dbReference>
<dbReference type="Gene3D" id="3.40.50.1110">
    <property type="entry name" value="SGNH hydrolase"/>
    <property type="match status" value="1"/>
</dbReference>
<evidence type="ECO:0000256" key="1">
    <source>
        <dbReference type="ARBA" id="ARBA00008668"/>
    </source>
</evidence>
<name>A0AAN9Q3H3_CLITE</name>
<keyword evidence="2" id="KW-0472">Membrane</keyword>
<gene>
    <name evidence="3" type="ORF">RJT34_04499</name>
</gene>
<comment type="similarity">
    <text evidence="1">Belongs to the 'GDSL' lipolytic enzyme family.</text>
</comment>
<accession>A0AAN9Q3H3</accession>